<name>A0AAV8UUB8_9RHOD</name>
<dbReference type="Gene3D" id="2.60.200.20">
    <property type="match status" value="1"/>
</dbReference>
<protein>
    <recommendedName>
        <fullName evidence="2">SAP domain-containing protein</fullName>
    </recommendedName>
</protein>
<feature type="region of interest" description="Disordered" evidence="1">
    <location>
        <begin position="454"/>
        <end position="528"/>
    </location>
</feature>
<feature type="compositionally biased region" description="Polar residues" evidence="1">
    <location>
        <begin position="858"/>
        <end position="871"/>
    </location>
</feature>
<organism evidence="3 4">
    <name type="scientific">Rhodosorus marinus</name>
    <dbReference type="NCBI Taxonomy" id="101924"/>
    <lineage>
        <taxon>Eukaryota</taxon>
        <taxon>Rhodophyta</taxon>
        <taxon>Stylonematophyceae</taxon>
        <taxon>Stylonematales</taxon>
        <taxon>Stylonemataceae</taxon>
        <taxon>Rhodosorus</taxon>
    </lineage>
</organism>
<feature type="region of interest" description="Disordered" evidence="1">
    <location>
        <begin position="353"/>
        <end position="427"/>
    </location>
</feature>
<dbReference type="SMART" id="SM00513">
    <property type="entry name" value="SAP"/>
    <property type="match status" value="1"/>
</dbReference>
<feature type="region of interest" description="Disordered" evidence="1">
    <location>
        <begin position="814"/>
        <end position="871"/>
    </location>
</feature>
<dbReference type="InterPro" id="IPR036361">
    <property type="entry name" value="SAP_dom_sf"/>
</dbReference>
<dbReference type="PROSITE" id="PS50800">
    <property type="entry name" value="SAP"/>
    <property type="match status" value="1"/>
</dbReference>
<dbReference type="CDD" id="cd22673">
    <property type="entry name" value="FHA_Ki67"/>
    <property type="match status" value="1"/>
</dbReference>
<accession>A0AAV8UUB8</accession>
<evidence type="ECO:0000256" key="1">
    <source>
        <dbReference type="SAM" id="MobiDB-lite"/>
    </source>
</evidence>
<evidence type="ECO:0000259" key="2">
    <source>
        <dbReference type="PROSITE" id="PS50800"/>
    </source>
</evidence>
<dbReference type="Gene3D" id="1.10.720.30">
    <property type="entry name" value="SAP domain"/>
    <property type="match status" value="1"/>
</dbReference>
<feature type="compositionally biased region" description="Basic and acidic residues" evidence="1">
    <location>
        <begin position="260"/>
        <end position="276"/>
    </location>
</feature>
<feature type="domain" description="SAP" evidence="2">
    <location>
        <begin position="1194"/>
        <end position="1228"/>
    </location>
</feature>
<feature type="region of interest" description="Disordered" evidence="1">
    <location>
        <begin position="935"/>
        <end position="954"/>
    </location>
</feature>
<feature type="region of interest" description="Disordered" evidence="1">
    <location>
        <begin position="885"/>
        <end position="922"/>
    </location>
</feature>
<feature type="compositionally biased region" description="Low complexity" evidence="1">
    <location>
        <begin position="994"/>
        <end position="1004"/>
    </location>
</feature>
<evidence type="ECO:0000313" key="4">
    <source>
        <dbReference type="Proteomes" id="UP001157974"/>
    </source>
</evidence>
<feature type="region of interest" description="Disordered" evidence="1">
    <location>
        <begin position="248"/>
        <end position="315"/>
    </location>
</feature>
<dbReference type="AlphaFoldDB" id="A0AAV8UUB8"/>
<dbReference type="InterPro" id="IPR003034">
    <property type="entry name" value="SAP_dom"/>
</dbReference>
<feature type="compositionally biased region" description="Polar residues" evidence="1">
    <location>
        <begin position="359"/>
        <end position="379"/>
    </location>
</feature>
<feature type="region of interest" description="Disordered" evidence="1">
    <location>
        <begin position="968"/>
        <end position="1004"/>
    </location>
</feature>
<gene>
    <name evidence="3" type="ORF">NDN08_000678</name>
</gene>
<feature type="compositionally biased region" description="Basic and acidic residues" evidence="1">
    <location>
        <begin position="1137"/>
        <end position="1147"/>
    </location>
</feature>
<dbReference type="InterPro" id="IPR008984">
    <property type="entry name" value="SMAD_FHA_dom_sf"/>
</dbReference>
<dbReference type="EMBL" id="JAMWBK010000006">
    <property type="protein sequence ID" value="KAJ8904151.1"/>
    <property type="molecule type" value="Genomic_DNA"/>
</dbReference>
<feature type="compositionally biased region" description="Basic and acidic residues" evidence="1">
    <location>
        <begin position="1157"/>
        <end position="1168"/>
    </location>
</feature>
<dbReference type="Proteomes" id="UP001157974">
    <property type="component" value="Unassembled WGS sequence"/>
</dbReference>
<feature type="compositionally biased region" description="Polar residues" evidence="1">
    <location>
        <begin position="819"/>
        <end position="841"/>
    </location>
</feature>
<feature type="compositionally biased region" description="Polar residues" evidence="1">
    <location>
        <begin position="978"/>
        <end position="993"/>
    </location>
</feature>
<dbReference type="Pfam" id="PF00498">
    <property type="entry name" value="FHA"/>
    <property type="match status" value="1"/>
</dbReference>
<feature type="compositionally biased region" description="Polar residues" evidence="1">
    <location>
        <begin position="885"/>
        <end position="904"/>
    </location>
</feature>
<dbReference type="SUPFAM" id="SSF49879">
    <property type="entry name" value="SMAD/FHA domain"/>
    <property type="match status" value="1"/>
</dbReference>
<proteinExistence type="predicted"/>
<feature type="region of interest" description="Disordered" evidence="1">
    <location>
        <begin position="1111"/>
        <end position="1190"/>
    </location>
</feature>
<evidence type="ECO:0000313" key="3">
    <source>
        <dbReference type="EMBL" id="KAJ8904151.1"/>
    </source>
</evidence>
<sequence>MTAVVSSRRSSYASNASSIELPDYGSIVVLKRTDGKDGAVFPIEDNTVTFGKHEDNDIRINRPCVDEHHAILSVHQDLTKVEIHNLSKIHSIKVGSFMIRPEQRSIILGKDIIEISDRRFRFEKSETLTRLQSADKKRQRSDARIADAQASRRKSIATVTSIRHNGQLELKLTPRKARRSKPRNSRVFVFIQNLIVLHIFEGLSERRRSLGDFIRGDESKNQVGTLKETTFDKMVDKENVFESFKGKVLSTPSKSPSDAKVLRDVKDETIGGEKDAGSSPETKSRRLSALGSIENKKTPEHVKKNSGDRRQSALLRESVGEELPVDTVTTPRFRLSKFLPVNAIFSPKRLLQDLRGGSKDNSITSSAEDTNIAVEQSVRSDVEGEAETPCSPAHGEEDSLKDVAISSGETSGKESPLEGSRTPRMSLSKELPVNAVSTPTFRISRELPVNAVKTPEAPAVESEALTPRYESTNSMAADPGTPKSQIMDTEYTPSVRVTRSRSRNVANTPAQANPRHSAGSVAKTPGSNYENELPIEALVTPRIRLSKELPVNAVATPKRVPQAIPVAADIQLNAEDQELQQTPEPPIAEAPPMDGFVTPNMNHEKELSVNLGTSPRMRMSTELPVNAATTPNFRLAKELPVNAITSPRVRLAKELPVNALATPSVRLTKESLLDEARTPNARLSQQLPEAVGTSPVLFAKELPTDAVMTPRVRLSKELPVNSVATPCVRYPELPREDAATPRIRVSGELPLDAVTTPRVRLAKELPVNAVATPANPKDSVDMCNDSGKQEPIETAIASCGISQDNVRNILSHTRAAKRVSSSPMVSALEKQNGSDTPSSARASVPDARPLSTPRRSTRLSQQQAKRALSVSPQVRTINFTEESCDQIQRDSYSQSISSTPQGSFSPVDGCPKGQSPEGESTTEIATDLSHEQDFANSPALSEEVQHDSASSDGASMDMQVLSSHLRKLPSRTEDEASATRQQAQQSESHASPQVSSRSSVRDISPSPVRFALESKWRAKVNLICVRGDLQDVHIRLASSREPEERSCLKTPNSCASSRRRKCVFFADAVGAGIELASGAHYSPKREIRRSTAGNLSPQTLGNVPLSNVLCEAPSLGDGERRERPAGVDDMKPLSLRESFDASGEKENMNSANVENASEIKSERSEVTRAESMCEGEDSQSGAPEGEPKSPQSVLWSMTVVLLRRILYVKGASTKGRKAELVSRILESFAEDELTALLSVSRDDRAWHDNAQLKAKLESLRIDVLVDIETPAA</sequence>
<comment type="caution">
    <text evidence="3">The sequence shown here is derived from an EMBL/GenBank/DDBJ whole genome shotgun (WGS) entry which is preliminary data.</text>
</comment>
<feature type="compositionally biased region" description="Basic and acidic residues" evidence="1">
    <location>
        <begin position="1117"/>
        <end position="1131"/>
    </location>
</feature>
<keyword evidence="4" id="KW-1185">Reference proteome</keyword>
<reference evidence="3 4" key="1">
    <citation type="journal article" date="2023" name="Nat. Commun.">
        <title>Origin of minicircular mitochondrial genomes in red algae.</title>
        <authorList>
            <person name="Lee Y."/>
            <person name="Cho C.H."/>
            <person name="Lee Y.M."/>
            <person name="Park S.I."/>
            <person name="Yang J.H."/>
            <person name="West J.A."/>
            <person name="Bhattacharya D."/>
            <person name="Yoon H.S."/>
        </authorList>
    </citation>
    <scope>NUCLEOTIDE SEQUENCE [LARGE SCALE GENOMIC DNA]</scope>
    <source>
        <strain evidence="3 4">CCMP1338</strain>
        <tissue evidence="3">Whole cell</tissue>
    </source>
</reference>
<dbReference type="InterPro" id="IPR000253">
    <property type="entry name" value="FHA_dom"/>
</dbReference>
<feature type="compositionally biased region" description="Basic and acidic residues" evidence="1">
    <location>
        <begin position="294"/>
        <end position="311"/>
    </location>
</feature>